<evidence type="ECO:0000259" key="5">
    <source>
        <dbReference type="Pfam" id="PF22725"/>
    </source>
</evidence>
<dbReference type="Pfam" id="PF22725">
    <property type="entry name" value="GFO_IDH_MocA_C3"/>
    <property type="match status" value="1"/>
</dbReference>
<comment type="similarity">
    <text evidence="1">Belongs to the Gfo/Idh/MocA family.</text>
</comment>
<dbReference type="PANTHER" id="PTHR22604">
    <property type="entry name" value="OXIDOREDUCTASES"/>
    <property type="match status" value="1"/>
</dbReference>
<comment type="caution">
    <text evidence="6">The sequence shown here is derived from an EMBL/GenBank/DDBJ whole genome shotgun (WGS) entry which is preliminary data.</text>
</comment>
<keyword evidence="2" id="KW-0560">Oxidoreductase</keyword>
<dbReference type="EMBL" id="JAINVZ010000005">
    <property type="protein sequence ID" value="MBY8885283.1"/>
    <property type="molecule type" value="Genomic_DNA"/>
</dbReference>
<dbReference type="SUPFAM" id="SSF55347">
    <property type="entry name" value="Glyceraldehyde-3-phosphate dehydrogenase-like, C-terminal domain"/>
    <property type="match status" value="1"/>
</dbReference>
<dbReference type="InterPro" id="IPR000683">
    <property type="entry name" value="Gfo/Idh/MocA-like_OxRdtase_N"/>
</dbReference>
<dbReference type="SUPFAM" id="SSF51735">
    <property type="entry name" value="NAD(P)-binding Rossmann-fold domains"/>
    <property type="match status" value="1"/>
</dbReference>
<dbReference type="Pfam" id="PF01408">
    <property type="entry name" value="GFO_IDH_MocA"/>
    <property type="match status" value="1"/>
</dbReference>
<dbReference type="InterPro" id="IPR050984">
    <property type="entry name" value="Gfo/Idh/MocA_domain"/>
</dbReference>
<organism evidence="6 7">
    <name type="scientific">Streptantibioticus parmotrematis</name>
    <dbReference type="NCBI Taxonomy" id="2873249"/>
    <lineage>
        <taxon>Bacteria</taxon>
        <taxon>Bacillati</taxon>
        <taxon>Actinomycetota</taxon>
        <taxon>Actinomycetes</taxon>
        <taxon>Kitasatosporales</taxon>
        <taxon>Streptomycetaceae</taxon>
        <taxon>Streptantibioticus</taxon>
    </lineage>
</organism>
<reference evidence="6 7" key="1">
    <citation type="submission" date="2021-08" db="EMBL/GenBank/DDBJ databases">
        <title>Streptomyces sp. PTM05 isolated from lichen.</title>
        <authorList>
            <person name="Somphong A."/>
            <person name="Phongsopitanun W."/>
            <person name="Tanasupawat S."/>
        </authorList>
    </citation>
    <scope>NUCLEOTIDE SEQUENCE [LARGE SCALE GENOMIC DNA]</scope>
    <source>
        <strain evidence="6 7">Ptm05</strain>
    </source>
</reference>
<evidence type="ECO:0000256" key="3">
    <source>
        <dbReference type="SAM" id="MobiDB-lite"/>
    </source>
</evidence>
<evidence type="ECO:0000256" key="1">
    <source>
        <dbReference type="ARBA" id="ARBA00010928"/>
    </source>
</evidence>
<dbReference type="Proteomes" id="UP001198565">
    <property type="component" value="Unassembled WGS sequence"/>
</dbReference>
<evidence type="ECO:0000313" key="7">
    <source>
        <dbReference type="Proteomes" id="UP001198565"/>
    </source>
</evidence>
<evidence type="ECO:0000259" key="4">
    <source>
        <dbReference type="Pfam" id="PF01408"/>
    </source>
</evidence>
<name>A0ABS7QQ15_9ACTN</name>
<proteinExistence type="inferred from homology"/>
<feature type="domain" description="GFO/IDH/MocA-like oxidoreductase" evidence="5">
    <location>
        <begin position="162"/>
        <end position="275"/>
    </location>
</feature>
<accession>A0ABS7QQ15</accession>
<dbReference type="PANTHER" id="PTHR22604:SF105">
    <property type="entry name" value="TRANS-1,2-DIHYDROBENZENE-1,2-DIOL DEHYDROGENASE"/>
    <property type="match status" value="1"/>
</dbReference>
<evidence type="ECO:0000256" key="2">
    <source>
        <dbReference type="ARBA" id="ARBA00023002"/>
    </source>
</evidence>
<protein>
    <submittedName>
        <fullName evidence="6">Gfo/Idh/MocA family oxidoreductase</fullName>
    </submittedName>
</protein>
<dbReference type="RefSeq" id="WP_222976505.1">
    <property type="nucleotide sequence ID" value="NZ_JAINVZ010000005.1"/>
</dbReference>
<feature type="region of interest" description="Disordered" evidence="3">
    <location>
        <begin position="1"/>
        <end position="27"/>
    </location>
</feature>
<dbReference type="Gene3D" id="3.30.360.10">
    <property type="entry name" value="Dihydrodipicolinate Reductase, domain 2"/>
    <property type="match status" value="1"/>
</dbReference>
<dbReference type="Gene3D" id="3.40.50.720">
    <property type="entry name" value="NAD(P)-binding Rossmann-like Domain"/>
    <property type="match status" value="1"/>
</dbReference>
<sequence>MSAEGTEVAVGSEPAGGLPAPRTPSPRSAPVLRWGVLGPGGIAGTFVEALRTYTHQEVVAVGSRSAERAEAFARRFAIPAAHGSYADLLADDRVDIVYVASPHSEHFAHARAAIEAGRHVLVEKAFTRNAREAEGLVAAARSRGVFLMEAMWTRFLPQTDVVRQCLEDGTLGEVRAVFADLGRRMDPDPANRFYAPELAGGALLDLGVYPLSFASMALGPCSVESVAGSATHTGVDGEASVILVNDDGAHGLVHTTMYARTPTTASICGSLGRLELRGEFYTPTTMDLFDRAGRLVDSYAPAASDDGYAYEAAEAARCVADGRLESELMPLEETLRLMRTLDDVRGRLGVRYPGE</sequence>
<dbReference type="InterPro" id="IPR055170">
    <property type="entry name" value="GFO_IDH_MocA-like_dom"/>
</dbReference>
<keyword evidence="7" id="KW-1185">Reference proteome</keyword>
<dbReference type="InterPro" id="IPR036291">
    <property type="entry name" value="NAD(P)-bd_dom_sf"/>
</dbReference>
<gene>
    <name evidence="6" type="ORF">K7472_10545</name>
</gene>
<feature type="domain" description="Gfo/Idh/MocA-like oxidoreductase N-terminal" evidence="4">
    <location>
        <begin position="32"/>
        <end position="149"/>
    </location>
</feature>
<evidence type="ECO:0000313" key="6">
    <source>
        <dbReference type="EMBL" id="MBY8885283.1"/>
    </source>
</evidence>